<dbReference type="SUPFAM" id="SSF46689">
    <property type="entry name" value="Homeodomain-like"/>
    <property type="match status" value="1"/>
</dbReference>
<dbReference type="InterPro" id="IPR001647">
    <property type="entry name" value="HTH_TetR"/>
</dbReference>
<dbReference type="PROSITE" id="PS50977">
    <property type="entry name" value="HTH_TETR_2"/>
    <property type="match status" value="1"/>
</dbReference>
<dbReference type="InterPro" id="IPR050109">
    <property type="entry name" value="HTH-type_TetR-like_transc_reg"/>
</dbReference>
<evidence type="ECO:0000313" key="7">
    <source>
        <dbReference type="Proteomes" id="UP001596074"/>
    </source>
</evidence>
<reference evidence="7" key="1">
    <citation type="journal article" date="2019" name="Int. J. Syst. Evol. Microbiol.">
        <title>The Global Catalogue of Microorganisms (GCM) 10K type strain sequencing project: providing services to taxonomists for standard genome sequencing and annotation.</title>
        <authorList>
            <consortium name="The Broad Institute Genomics Platform"/>
            <consortium name="The Broad Institute Genome Sequencing Center for Infectious Disease"/>
            <person name="Wu L."/>
            <person name="Ma J."/>
        </authorList>
    </citation>
    <scope>NUCLEOTIDE SEQUENCE [LARGE SCALE GENOMIC DNA]</scope>
    <source>
        <strain evidence="7">KCTC 42087</strain>
    </source>
</reference>
<proteinExistence type="predicted"/>
<keyword evidence="2 4" id="KW-0238">DNA-binding</keyword>
<feature type="DNA-binding region" description="H-T-H motif" evidence="4">
    <location>
        <begin position="30"/>
        <end position="49"/>
    </location>
</feature>
<comment type="caution">
    <text evidence="6">The sequence shown here is derived from an EMBL/GenBank/DDBJ whole genome shotgun (WGS) entry which is preliminary data.</text>
</comment>
<dbReference type="Gene3D" id="1.10.357.10">
    <property type="entry name" value="Tetracycline Repressor, domain 2"/>
    <property type="match status" value="1"/>
</dbReference>
<keyword evidence="7" id="KW-1185">Reference proteome</keyword>
<evidence type="ECO:0000256" key="4">
    <source>
        <dbReference type="PROSITE-ProRule" id="PRU00335"/>
    </source>
</evidence>
<feature type="domain" description="HTH tetR-type" evidence="5">
    <location>
        <begin position="7"/>
        <end position="67"/>
    </location>
</feature>
<protein>
    <submittedName>
        <fullName evidence="6">TetR/AcrR family transcriptional regulator</fullName>
    </submittedName>
</protein>
<organism evidence="6 7">
    <name type="scientific">Actinomadura rugatobispora</name>
    <dbReference type="NCBI Taxonomy" id="1994"/>
    <lineage>
        <taxon>Bacteria</taxon>
        <taxon>Bacillati</taxon>
        <taxon>Actinomycetota</taxon>
        <taxon>Actinomycetes</taxon>
        <taxon>Streptosporangiales</taxon>
        <taxon>Thermomonosporaceae</taxon>
        <taxon>Actinomadura</taxon>
    </lineage>
</organism>
<evidence type="ECO:0000256" key="2">
    <source>
        <dbReference type="ARBA" id="ARBA00023125"/>
    </source>
</evidence>
<dbReference type="PANTHER" id="PTHR30055">
    <property type="entry name" value="HTH-TYPE TRANSCRIPTIONAL REGULATOR RUTR"/>
    <property type="match status" value="1"/>
</dbReference>
<dbReference type="EMBL" id="JBHSON010000002">
    <property type="protein sequence ID" value="MFC5744387.1"/>
    <property type="molecule type" value="Genomic_DNA"/>
</dbReference>
<sequence>MAYLAADERRRQIVDAAVEIMATDGLAGTTTRKIAERADAPLGAIHYCFRNKDELIHLVMERGAAMLQDAFASVDPGLGVEATIRASVAAMWDWYQQNIGLQMALTEAGMARIRRGGDPAEVYAVWDPFGRALLTDNLRLAVKAEGREPAITVEEIVRFVLHRFDGMTLEYAASRDRAACSRQIDLLADAMVLLALPRG</sequence>
<dbReference type="Pfam" id="PF00440">
    <property type="entry name" value="TetR_N"/>
    <property type="match status" value="1"/>
</dbReference>
<evidence type="ECO:0000256" key="3">
    <source>
        <dbReference type="ARBA" id="ARBA00023163"/>
    </source>
</evidence>
<name>A0ABW0ZPX4_9ACTN</name>
<keyword evidence="1" id="KW-0805">Transcription regulation</keyword>
<dbReference type="PRINTS" id="PR00455">
    <property type="entry name" value="HTHTETR"/>
</dbReference>
<accession>A0ABW0ZPX4</accession>
<dbReference type="Proteomes" id="UP001596074">
    <property type="component" value="Unassembled WGS sequence"/>
</dbReference>
<evidence type="ECO:0000313" key="6">
    <source>
        <dbReference type="EMBL" id="MFC5744387.1"/>
    </source>
</evidence>
<dbReference type="RefSeq" id="WP_378279505.1">
    <property type="nucleotide sequence ID" value="NZ_JBHSON010000002.1"/>
</dbReference>
<evidence type="ECO:0000259" key="5">
    <source>
        <dbReference type="PROSITE" id="PS50977"/>
    </source>
</evidence>
<keyword evidence="3" id="KW-0804">Transcription</keyword>
<dbReference type="InterPro" id="IPR009057">
    <property type="entry name" value="Homeodomain-like_sf"/>
</dbReference>
<gene>
    <name evidence="6" type="ORF">ACFPZN_02035</name>
</gene>
<evidence type="ECO:0000256" key="1">
    <source>
        <dbReference type="ARBA" id="ARBA00023015"/>
    </source>
</evidence>
<dbReference type="PANTHER" id="PTHR30055:SF234">
    <property type="entry name" value="HTH-TYPE TRANSCRIPTIONAL REGULATOR BETI"/>
    <property type="match status" value="1"/>
</dbReference>